<accession>V5B6C4</accession>
<dbReference type="PANTHER" id="PTHR33803">
    <property type="entry name" value="IS1478 TRANSPOSASE"/>
    <property type="match status" value="1"/>
</dbReference>
<comment type="caution">
    <text evidence="1">The sequence shown here is derived from an EMBL/GenBank/DDBJ whole genome shotgun (WGS) entry which is preliminary data.</text>
</comment>
<dbReference type="Proteomes" id="UP000017842">
    <property type="component" value="Unassembled WGS sequence"/>
</dbReference>
<dbReference type="eggNOG" id="COG3039">
    <property type="taxonomic scope" value="Bacteria"/>
</dbReference>
<proteinExistence type="predicted"/>
<dbReference type="PATRIC" id="fig|1116472.3.peg.3507"/>
<evidence type="ECO:0008006" key="3">
    <source>
        <dbReference type="Google" id="ProtNLM"/>
    </source>
</evidence>
<keyword evidence="2" id="KW-1185">Reference proteome</keyword>
<gene>
    <name evidence="1" type="ORF">MGMO_143c00010</name>
</gene>
<reference evidence="1 2" key="1">
    <citation type="journal article" date="2013" name="Genome Announc.">
        <title>Draft Genome Sequence of the Methanotrophic Gammaproteobacterium Methyloglobulus morosus DSM 22980 Strain KoM1.</title>
        <authorList>
            <person name="Poehlein A."/>
            <person name="Deutzmann J.S."/>
            <person name="Daniel R."/>
            <person name="Simeonova D.D."/>
        </authorList>
    </citation>
    <scope>NUCLEOTIDE SEQUENCE [LARGE SCALE GENOMIC DNA]</scope>
    <source>
        <strain evidence="1 2">KoM1</strain>
    </source>
</reference>
<name>V5B6C4_9GAMM</name>
<dbReference type="EMBL" id="AYLO01000132">
    <property type="protein sequence ID" value="ESS68800.1"/>
    <property type="molecule type" value="Genomic_DNA"/>
</dbReference>
<sequence>MDTQTINPNDFQSVTVDSTVQEKAVTYPTDGKLYERCRQHLVRLSGRYGLKLRQNYSRKAPYLLLMANRYHSAKQMKRKRVLLS</sequence>
<dbReference type="PANTHER" id="PTHR33803:SF3">
    <property type="entry name" value="BLL1974 PROTEIN"/>
    <property type="match status" value="1"/>
</dbReference>
<dbReference type="STRING" id="1116472.MGMO_143c00010"/>
<organism evidence="1 2">
    <name type="scientific">Methyloglobulus morosus KoM1</name>
    <dbReference type="NCBI Taxonomy" id="1116472"/>
    <lineage>
        <taxon>Bacteria</taxon>
        <taxon>Pseudomonadati</taxon>
        <taxon>Pseudomonadota</taxon>
        <taxon>Gammaproteobacteria</taxon>
        <taxon>Methylococcales</taxon>
        <taxon>Methylococcaceae</taxon>
        <taxon>Methyloglobulus</taxon>
    </lineage>
</organism>
<evidence type="ECO:0000313" key="2">
    <source>
        <dbReference type="Proteomes" id="UP000017842"/>
    </source>
</evidence>
<protein>
    <recommendedName>
        <fullName evidence="3">Transposase</fullName>
    </recommendedName>
</protein>
<evidence type="ECO:0000313" key="1">
    <source>
        <dbReference type="EMBL" id="ESS68800.1"/>
    </source>
</evidence>
<dbReference type="AlphaFoldDB" id="V5B6C4"/>